<evidence type="ECO:0000256" key="1">
    <source>
        <dbReference type="SAM" id="MobiDB-lite"/>
    </source>
</evidence>
<feature type="compositionally biased region" description="Polar residues" evidence="1">
    <location>
        <begin position="186"/>
        <end position="196"/>
    </location>
</feature>
<reference evidence="2 3" key="1">
    <citation type="journal article" date="2024" name="Nat. Commun.">
        <title>Phylogenomics reveals the evolutionary origins of lichenization in chlorophyte algae.</title>
        <authorList>
            <person name="Puginier C."/>
            <person name="Libourel C."/>
            <person name="Otte J."/>
            <person name="Skaloud P."/>
            <person name="Haon M."/>
            <person name="Grisel S."/>
            <person name="Petersen M."/>
            <person name="Berrin J.G."/>
            <person name="Delaux P.M."/>
            <person name="Dal Grande F."/>
            <person name="Keller J."/>
        </authorList>
    </citation>
    <scope>NUCLEOTIDE SEQUENCE [LARGE SCALE GENOMIC DNA]</scope>
    <source>
        <strain evidence="2 3">SAG 2523</strain>
    </source>
</reference>
<organism evidence="2 3">
    <name type="scientific">Apatococcus fuscideae</name>
    <dbReference type="NCBI Taxonomy" id="2026836"/>
    <lineage>
        <taxon>Eukaryota</taxon>
        <taxon>Viridiplantae</taxon>
        <taxon>Chlorophyta</taxon>
        <taxon>core chlorophytes</taxon>
        <taxon>Trebouxiophyceae</taxon>
        <taxon>Chlorellales</taxon>
        <taxon>Chlorellaceae</taxon>
        <taxon>Apatococcus</taxon>
    </lineage>
</organism>
<evidence type="ECO:0000313" key="3">
    <source>
        <dbReference type="Proteomes" id="UP001485043"/>
    </source>
</evidence>
<sequence>MRPALCSCFRAETQLGPIALPNQPGPPVYLFGVEHLSSQSSAAEFILQERPGAVVVETAVDEEHGMRTGNIMRLADLRLGRQGPHTSLAFQLAAASLETAMSTCRQLAERQMPPEQLTYAAALASGSTLVYGDVPKLATIRRLWEDATLQELDAHFGRQAAANFSSLLQGIQQAWIDLRSAPANAAGTSTDLPSSDNARRGEAVDATQGSWSSRQAKQPGYQSSSKPHRTGHSEPSRVPPADPGINEATSGRLNSSSTVSDGGVKRALLERMLGLAIPEELALALCQQALGSLHADAVDTHRCCYELYGTSRMLLASLELQELMQVCDGWQCNIWHILDPIRRLRPSQGGRGFDWEVLYELRCLNFEL</sequence>
<accession>A0AAW1T4I8</accession>
<dbReference type="Proteomes" id="UP001485043">
    <property type="component" value="Unassembled WGS sequence"/>
</dbReference>
<feature type="compositionally biased region" description="Polar residues" evidence="1">
    <location>
        <begin position="207"/>
        <end position="225"/>
    </location>
</feature>
<gene>
    <name evidence="2" type="ORF">WJX84_002064</name>
</gene>
<keyword evidence="3" id="KW-1185">Reference proteome</keyword>
<dbReference type="AlphaFoldDB" id="A0AAW1T4I8"/>
<proteinExistence type="predicted"/>
<evidence type="ECO:0000313" key="2">
    <source>
        <dbReference type="EMBL" id="KAK9863444.1"/>
    </source>
</evidence>
<comment type="caution">
    <text evidence="2">The sequence shown here is derived from an EMBL/GenBank/DDBJ whole genome shotgun (WGS) entry which is preliminary data.</text>
</comment>
<name>A0AAW1T4I8_9CHLO</name>
<feature type="region of interest" description="Disordered" evidence="1">
    <location>
        <begin position="184"/>
        <end position="258"/>
    </location>
</feature>
<protein>
    <submittedName>
        <fullName evidence="2">Uncharacterized protein</fullName>
    </submittedName>
</protein>
<feature type="compositionally biased region" description="Polar residues" evidence="1">
    <location>
        <begin position="247"/>
        <end position="258"/>
    </location>
</feature>
<dbReference type="EMBL" id="JALJOV010000470">
    <property type="protein sequence ID" value="KAK9863444.1"/>
    <property type="molecule type" value="Genomic_DNA"/>
</dbReference>